<dbReference type="EMBL" id="CAXLJM020000074">
    <property type="protein sequence ID" value="CAL8128223.1"/>
    <property type="molecule type" value="Genomic_DNA"/>
</dbReference>
<accession>A0ABP1RH85</accession>
<reference evidence="1 2" key="1">
    <citation type="submission" date="2024-08" db="EMBL/GenBank/DDBJ databases">
        <authorList>
            <person name="Cucini C."/>
            <person name="Frati F."/>
        </authorList>
    </citation>
    <scope>NUCLEOTIDE SEQUENCE [LARGE SCALE GENOMIC DNA]</scope>
</reference>
<keyword evidence="2" id="KW-1185">Reference proteome</keyword>
<comment type="caution">
    <text evidence="1">The sequence shown here is derived from an EMBL/GenBank/DDBJ whole genome shotgun (WGS) entry which is preliminary data.</text>
</comment>
<organism evidence="1 2">
    <name type="scientific">Orchesella dallaii</name>
    <dbReference type="NCBI Taxonomy" id="48710"/>
    <lineage>
        <taxon>Eukaryota</taxon>
        <taxon>Metazoa</taxon>
        <taxon>Ecdysozoa</taxon>
        <taxon>Arthropoda</taxon>
        <taxon>Hexapoda</taxon>
        <taxon>Collembola</taxon>
        <taxon>Entomobryomorpha</taxon>
        <taxon>Entomobryoidea</taxon>
        <taxon>Orchesellidae</taxon>
        <taxon>Orchesellinae</taxon>
        <taxon>Orchesella</taxon>
    </lineage>
</organism>
<protein>
    <submittedName>
        <fullName evidence="1">Uncharacterized protein</fullName>
    </submittedName>
</protein>
<proteinExistence type="predicted"/>
<evidence type="ECO:0000313" key="1">
    <source>
        <dbReference type="EMBL" id="CAL8128223.1"/>
    </source>
</evidence>
<gene>
    <name evidence="1" type="ORF">ODALV1_LOCUS22144</name>
</gene>
<dbReference type="Proteomes" id="UP001642540">
    <property type="component" value="Unassembled WGS sequence"/>
</dbReference>
<evidence type="ECO:0000313" key="2">
    <source>
        <dbReference type="Proteomes" id="UP001642540"/>
    </source>
</evidence>
<sequence>MKPTMNTEEKNKKLEEWLGGQFRGLKTYADAGDPRKYILPALLLKYVTSALLTSETFGEELKSTLRKKLRGYNCMQGGYQDVFEDQIANDELRLLNSLPVVWMCGILSGYGCDEIIELLQLTDADVERTEADATEQEVIQIN</sequence>
<name>A0ABP1RH85_9HEXA</name>